<name>A0AAW0TBP2_SCYPA</name>
<evidence type="ECO:0000313" key="2">
    <source>
        <dbReference type="EMBL" id="KAK8385075.1"/>
    </source>
</evidence>
<dbReference type="InterPro" id="IPR036236">
    <property type="entry name" value="Znf_C2H2_sf"/>
</dbReference>
<comment type="caution">
    <text evidence="2">The sequence shown here is derived from an EMBL/GenBank/DDBJ whole genome shotgun (WGS) entry which is preliminary data.</text>
</comment>
<evidence type="ECO:0000313" key="3">
    <source>
        <dbReference type="Proteomes" id="UP001487740"/>
    </source>
</evidence>
<dbReference type="Proteomes" id="UP001487740">
    <property type="component" value="Unassembled WGS sequence"/>
</dbReference>
<dbReference type="EMBL" id="JARAKH010000033">
    <property type="protein sequence ID" value="KAK8385075.1"/>
    <property type="molecule type" value="Genomic_DNA"/>
</dbReference>
<gene>
    <name evidence="2" type="ORF">O3P69_012105</name>
</gene>
<organism evidence="2 3">
    <name type="scientific">Scylla paramamosain</name>
    <name type="common">Mud crab</name>
    <dbReference type="NCBI Taxonomy" id="85552"/>
    <lineage>
        <taxon>Eukaryota</taxon>
        <taxon>Metazoa</taxon>
        <taxon>Ecdysozoa</taxon>
        <taxon>Arthropoda</taxon>
        <taxon>Crustacea</taxon>
        <taxon>Multicrustacea</taxon>
        <taxon>Malacostraca</taxon>
        <taxon>Eumalacostraca</taxon>
        <taxon>Eucarida</taxon>
        <taxon>Decapoda</taxon>
        <taxon>Pleocyemata</taxon>
        <taxon>Brachyura</taxon>
        <taxon>Eubrachyura</taxon>
        <taxon>Portunoidea</taxon>
        <taxon>Portunidae</taxon>
        <taxon>Portuninae</taxon>
        <taxon>Scylla</taxon>
    </lineage>
</organism>
<reference evidence="2 3" key="1">
    <citation type="submission" date="2023-03" db="EMBL/GenBank/DDBJ databases">
        <title>High-quality genome of Scylla paramamosain provides insights in environmental adaptation.</title>
        <authorList>
            <person name="Zhang L."/>
        </authorList>
    </citation>
    <scope>NUCLEOTIDE SEQUENCE [LARGE SCALE GENOMIC DNA]</scope>
    <source>
        <strain evidence="2">LZ_2023a</strain>
        <tissue evidence="2">Muscle</tissue>
    </source>
</reference>
<accession>A0AAW0TBP2</accession>
<sequence length="126" mass="14536">MVKRYYCDFCDCSYPYSDEVYKKHRTGHHHTKLRRAHYDKFKTLEEERRERKMQIPTAQREGLDLSVDSWLKQRKVPLTQDPDTLPGSAPHPGTTEHSSPLATCFAIPASPVPLPSLLSHLNATFE</sequence>
<dbReference type="SUPFAM" id="SSF57667">
    <property type="entry name" value="beta-beta-alpha zinc fingers"/>
    <property type="match status" value="1"/>
</dbReference>
<evidence type="ECO:0008006" key="4">
    <source>
        <dbReference type="Google" id="ProtNLM"/>
    </source>
</evidence>
<keyword evidence="3" id="KW-1185">Reference proteome</keyword>
<proteinExistence type="predicted"/>
<dbReference type="AlphaFoldDB" id="A0AAW0TBP2"/>
<dbReference type="Gene3D" id="3.30.160.60">
    <property type="entry name" value="Classic Zinc Finger"/>
    <property type="match status" value="1"/>
</dbReference>
<feature type="region of interest" description="Disordered" evidence="1">
    <location>
        <begin position="76"/>
        <end position="102"/>
    </location>
</feature>
<protein>
    <recommendedName>
        <fullName evidence="4">Matrin-type domain-containing protein</fullName>
    </recommendedName>
</protein>
<evidence type="ECO:0000256" key="1">
    <source>
        <dbReference type="SAM" id="MobiDB-lite"/>
    </source>
</evidence>